<dbReference type="EMBL" id="BAABGY010000008">
    <property type="protein sequence ID" value="GAA4334255.1"/>
    <property type="molecule type" value="Genomic_DNA"/>
</dbReference>
<protein>
    <submittedName>
        <fullName evidence="1">Uncharacterized protein</fullName>
    </submittedName>
</protein>
<sequence length="60" mass="6720">MDGHEMMLTCLHPDRYMGALWDSADANKHFEGVADAVSYILVHCAESIVSHPGFRAHLKH</sequence>
<reference evidence="2" key="1">
    <citation type="journal article" date="2019" name="Int. J. Syst. Evol. Microbiol.">
        <title>The Global Catalogue of Microorganisms (GCM) 10K type strain sequencing project: providing services to taxonomists for standard genome sequencing and annotation.</title>
        <authorList>
            <consortium name="The Broad Institute Genomics Platform"/>
            <consortium name="The Broad Institute Genome Sequencing Center for Infectious Disease"/>
            <person name="Wu L."/>
            <person name="Ma J."/>
        </authorList>
    </citation>
    <scope>NUCLEOTIDE SEQUENCE [LARGE SCALE GENOMIC DNA]</scope>
    <source>
        <strain evidence="2">JCM 17919</strain>
    </source>
</reference>
<gene>
    <name evidence="1" type="ORF">GCM10023184_28140</name>
</gene>
<dbReference type="Proteomes" id="UP001501725">
    <property type="component" value="Unassembled WGS sequence"/>
</dbReference>
<keyword evidence="2" id="KW-1185">Reference proteome</keyword>
<proteinExistence type="predicted"/>
<comment type="caution">
    <text evidence="1">The sequence shown here is derived from an EMBL/GenBank/DDBJ whole genome shotgun (WGS) entry which is preliminary data.</text>
</comment>
<name>A0ABP8H4I3_9BACT</name>
<accession>A0ABP8H4I3</accession>
<organism evidence="1 2">
    <name type="scientific">Flaviaesturariibacter amylovorans</name>
    <dbReference type="NCBI Taxonomy" id="1084520"/>
    <lineage>
        <taxon>Bacteria</taxon>
        <taxon>Pseudomonadati</taxon>
        <taxon>Bacteroidota</taxon>
        <taxon>Chitinophagia</taxon>
        <taxon>Chitinophagales</taxon>
        <taxon>Chitinophagaceae</taxon>
        <taxon>Flaviaestuariibacter</taxon>
    </lineage>
</organism>
<evidence type="ECO:0000313" key="2">
    <source>
        <dbReference type="Proteomes" id="UP001501725"/>
    </source>
</evidence>
<evidence type="ECO:0000313" key="1">
    <source>
        <dbReference type="EMBL" id="GAA4334255.1"/>
    </source>
</evidence>